<accession>A0A8T9C8Y8</accession>
<dbReference type="GO" id="GO:0034045">
    <property type="term" value="C:phagophore assembly site membrane"/>
    <property type="evidence" value="ECO:0007669"/>
    <property type="project" value="UniProtKB-SubCell"/>
</dbReference>
<dbReference type="SMART" id="SM00220">
    <property type="entry name" value="S_TKc"/>
    <property type="match status" value="1"/>
</dbReference>
<dbReference type="Proteomes" id="UP000469558">
    <property type="component" value="Unassembled WGS sequence"/>
</dbReference>
<evidence type="ECO:0000256" key="4">
    <source>
        <dbReference type="ARBA" id="ARBA00022679"/>
    </source>
</evidence>
<reference evidence="14 15" key="1">
    <citation type="submission" date="2018-05" db="EMBL/GenBank/DDBJ databases">
        <title>Genome sequencing and assembly of the regulated plant pathogen Lachnellula willkommii and related sister species for the development of diagnostic species identification markers.</title>
        <authorList>
            <person name="Giroux E."/>
            <person name="Bilodeau G."/>
        </authorList>
    </citation>
    <scope>NUCLEOTIDE SEQUENCE [LARGE SCALE GENOMIC DNA]</scope>
    <source>
        <strain evidence="14 15">CBS 268.59</strain>
    </source>
</reference>
<proteinExistence type="predicted"/>
<dbReference type="SUPFAM" id="SSF56112">
    <property type="entry name" value="Protein kinase-like (PK-like)"/>
    <property type="match status" value="1"/>
</dbReference>
<evidence type="ECO:0000256" key="7">
    <source>
        <dbReference type="ARBA" id="ARBA00022840"/>
    </source>
</evidence>
<dbReference type="Pfam" id="PF00069">
    <property type="entry name" value="Pkinase"/>
    <property type="match status" value="1"/>
</dbReference>
<dbReference type="InterPro" id="IPR011009">
    <property type="entry name" value="Kinase-like_dom_sf"/>
</dbReference>
<organism evidence="14 15">
    <name type="scientific">Lachnellula suecica</name>
    <dbReference type="NCBI Taxonomy" id="602035"/>
    <lineage>
        <taxon>Eukaryota</taxon>
        <taxon>Fungi</taxon>
        <taxon>Dikarya</taxon>
        <taxon>Ascomycota</taxon>
        <taxon>Pezizomycotina</taxon>
        <taxon>Leotiomycetes</taxon>
        <taxon>Helotiales</taxon>
        <taxon>Lachnaceae</taxon>
        <taxon>Lachnellula</taxon>
    </lineage>
</organism>
<gene>
    <name evidence="14" type="primary">grp</name>
    <name evidence="14" type="ORF">LSUE1_G008405</name>
</gene>
<dbReference type="AlphaFoldDB" id="A0A8T9C8Y8"/>
<evidence type="ECO:0000256" key="9">
    <source>
        <dbReference type="ARBA" id="ARBA00030237"/>
    </source>
</evidence>
<keyword evidence="3" id="KW-0723">Serine/threonine-protein kinase</keyword>
<dbReference type="GO" id="GO:0005776">
    <property type="term" value="C:autophagosome"/>
    <property type="evidence" value="ECO:0007669"/>
    <property type="project" value="TreeGrafter"/>
</dbReference>
<dbReference type="PROSITE" id="PS00108">
    <property type="entry name" value="PROTEIN_KINASE_ST"/>
    <property type="match status" value="1"/>
</dbReference>
<dbReference type="OrthoDB" id="5979581at2759"/>
<evidence type="ECO:0000256" key="2">
    <source>
        <dbReference type="ARBA" id="ARBA00012513"/>
    </source>
</evidence>
<feature type="compositionally biased region" description="Basic and acidic residues" evidence="12">
    <location>
        <begin position="15"/>
        <end position="28"/>
    </location>
</feature>
<dbReference type="GO" id="GO:0000045">
    <property type="term" value="P:autophagosome assembly"/>
    <property type="evidence" value="ECO:0007669"/>
    <property type="project" value="TreeGrafter"/>
</dbReference>
<keyword evidence="4" id="KW-0808">Transferase</keyword>
<dbReference type="GO" id="GO:0010506">
    <property type="term" value="P:regulation of autophagy"/>
    <property type="evidence" value="ECO:0007669"/>
    <property type="project" value="InterPro"/>
</dbReference>
<feature type="region of interest" description="Disordered" evidence="12">
    <location>
        <begin position="1"/>
        <end position="38"/>
    </location>
</feature>
<feature type="domain" description="Protein kinase" evidence="13">
    <location>
        <begin position="245"/>
        <end position="519"/>
    </location>
</feature>
<evidence type="ECO:0000313" key="14">
    <source>
        <dbReference type="EMBL" id="TVY78563.1"/>
    </source>
</evidence>
<dbReference type="InterPro" id="IPR045269">
    <property type="entry name" value="Atg1-like"/>
</dbReference>
<protein>
    <recommendedName>
        <fullName evidence="2">non-specific serine/threonine protein kinase</fullName>
        <ecNumber evidence="2">2.7.11.1</ecNumber>
    </recommendedName>
    <alternativeName>
        <fullName evidence="9">Autophagy-related protein 1</fullName>
    </alternativeName>
</protein>
<keyword evidence="6 14" id="KW-0418">Kinase</keyword>
<comment type="catalytic activity">
    <reaction evidence="10">
        <text>L-threonyl-[protein] + ATP = O-phospho-L-threonyl-[protein] + ADP + H(+)</text>
        <dbReference type="Rhea" id="RHEA:46608"/>
        <dbReference type="Rhea" id="RHEA-COMP:11060"/>
        <dbReference type="Rhea" id="RHEA-COMP:11605"/>
        <dbReference type="ChEBI" id="CHEBI:15378"/>
        <dbReference type="ChEBI" id="CHEBI:30013"/>
        <dbReference type="ChEBI" id="CHEBI:30616"/>
        <dbReference type="ChEBI" id="CHEBI:61977"/>
        <dbReference type="ChEBI" id="CHEBI:456216"/>
        <dbReference type="EC" id="2.7.11.1"/>
    </reaction>
</comment>
<evidence type="ECO:0000259" key="13">
    <source>
        <dbReference type="PROSITE" id="PS50011"/>
    </source>
</evidence>
<evidence type="ECO:0000256" key="6">
    <source>
        <dbReference type="ARBA" id="ARBA00022777"/>
    </source>
</evidence>
<evidence type="ECO:0000256" key="1">
    <source>
        <dbReference type="ARBA" id="ARBA00004623"/>
    </source>
</evidence>
<dbReference type="InterPro" id="IPR008271">
    <property type="entry name" value="Ser/Thr_kinase_AS"/>
</dbReference>
<keyword evidence="8" id="KW-0072">Autophagy</keyword>
<keyword evidence="7" id="KW-0067">ATP-binding</keyword>
<dbReference type="GO" id="GO:0005829">
    <property type="term" value="C:cytosol"/>
    <property type="evidence" value="ECO:0007669"/>
    <property type="project" value="TreeGrafter"/>
</dbReference>
<evidence type="ECO:0000256" key="10">
    <source>
        <dbReference type="ARBA" id="ARBA00047899"/>
    </source>
</evidence>
<dbReference type="PANTHER" id="PTHR24348:SF22">
    <property type="entry name" value="NON-SPECIFIC SERINE_THREONINE PROTEIN KINASE"/>
    <property type="match status" value="1"/>
</dbReference>
<name>A0A8T9C8Y8_9HELO</name>
<dbReference type="GO" id="GO:0005524">
    <property type="term" value="F:ATP binding"/>
    <property type="evidence" value="ECO:0007669"/>
    <property type="project" value="UniProtKB-KW"/>
</dbReference>
<dbReference type="PROSITE" id="PS50011">
    <property type="entry name" value="PROTEIN_KINASE_DOM"/>
    <property type="match status" value="1"/>
</dbReference>
<evidence type="ECO:0000256" key="3">
    <source>
        <dbReference type="ARBA" id="ARBA00022527"/>
    </source>
</evidence>
<evidence type="ECO:0000256" key="5">
    <source>
        <dbReference type="ARBA" id="ARBA00022741"/>
    </source>
</evidence>
<evidence type="ECO:0000256" key="12">
    <source>
        <dbReference type="SAM" id="MobiDB-lite"/>
    </source>
</evidence>
<comment type="subcellular location">
    <subcellularLocation>
        <location evidence="1">Preautophagosomal structure membrane</location>
        <topology evidence="1">Peripheral membrane protein</topology>
    </subcellularLocation>
</comment>
<dbReference type="GO" id="GO:0004674">
    <property type="term" value="F:protein serine/threonine kinase activity"/>
    <property type="evidence" value="ECO:0007669"/>
    <property type="project" value="UniProtKB-KW"/>
</dbReference>
<dbReference type="InterPro" id="IPR000719">
    <property type="entry name" value="Prot_kinase_dom"/>
</dbReference>
<comment type="catalytic activity">
    <reaction evidence="11">
        <text>L-seryl-[protein] + ATP = O-phospho-L-seryl-[protein] + ADP + H(+)</text>
        <dbReference type="Rhea" id="RHEA:17989"/>
        <dbReference type="Rhea" id="RHEA-COMP:9863"/>
        <dbReference type="Rhea" id="RHEA-COMP:11604"/>
        <dbReference type="ChEBI" id="CHEBI:15378"/>
        <dbReference type="ChEBI" id="CHEBI:29999"/>
        <dbReference type="ChEBI" id="CHEBI:30616"/>
        <dbReference type="ChEBI" id="CHEBI:83421"/>
        <dbReference type="ChEBI" id="CHEBI:456216"/>
        <dbReference type="EC" id="2.7.11.1"/>
    </reaction>
</comment>
<dbReference type="PANTHER" id="PTHR24348">
    <property type="entry name" value="SERINE/THREONINE-PROTEIN KINASE UNC-51-RELATED"/>
    <property type="match status" value="1"/>
</dbReference>
<keyword evidence="5" id="KW-0547">Nucleotide-binding</keyword>
<comment type="caution">
    <text evidence="14">The sequence shown here is derived from an EMBL/GenBank/DDBJ whole genome shotgun (WGS) entry which is preliminary data.</text>
</comment>
<dbReference type="Gene3D" id="3.30.200.20">
    <property type="entry name" value="Phosphorylase Kinase, domain 1"/>
    <property type="match status" value="1"/>
</dbReference>
<feature type="compositionally biased region" description="Polar residues" evidence="12">
    <location>
        <begin position="1"/>
        <end position="12"/>
    </location>
</feature>
<evidence type="ECO:0000313" key="15">
    <source>
        <dbReference type="Proteomes" id="UP000469558"/>
    </source>
</evidence>
<dbReference type="Gene3D" id="1.10.510.10">
    <property type="entry name" value="Transferase(Phosphotransferase) domain 1"/>
    <property type="match status" value="1"/>
</dbReference>
<keyword evidence="15" id="KW-1185">Reference proteome</keyword>
<dbReference type="EC" id="2.7.11.1" evidence="2"/>
<evidence type="ECO:0000256" key="11">
    <source>
        <dbReference type="ARBA" id="ARBA00048679"/>
    </source>
</evidence>
<dbReference type="EMBL" id="QGMK01000730">
    <property type="protein sequence ID" value="TVY78563.1"/>
    <property type="molecule type" value="Genomic_DNA"/>
</dbReference>
<sequence>MGDSSWVSTEPSTRVIRERERELEKLPSDESSQVNGPRSADAIARQLEEEGTFARLVPQNKYARDAFQRLAQGSNGLTRQHHKQFIHIDARKDVDPLDREDCFIFSLGLLPEFPALGWRIGKGRPNRPNLSVDIRIHDGEGMAGVHARLCWVKGGGGFFLIADNLREVPVILNGELLRRTQRLIPYRNSISLGECNFSLQFQERLPAQEEQFQVELSAFYLKVMRENAPLLLPTPSGHEVTIGNWIVRNPIASGSYGRVSVVSHMHTGQPAAAKELWRTQRNRASVDREVYIAKYLQKYKHKRLGIPFEFYHKTIVDKAERIRYAKLLDENWSPGQADAIDLHILYSPLSTSNFLALIKSKASVDIRTRLFAQVLDGIAFLHSLGITHRDIKPGNLTVRSYDPPDAQIIDFGCATTDPHTLYDRPGTIPYLAPEQCEGQWHEKSVDYWACALVGAELVGLRRRTNERIAGESYLLLCHWLDNLVLHDAKPLLDVCRGMLKIEPAERMTASDALDKHLSAFHRDVDKGRKRVTDELSTPSKGLRVT</sequence>
<evidence type="ECO:0000256" key="8">
    <source>
        <dbReference type="ARBA" id="ARBA00023006"/>
    </source>
</evidence>